<reference evidence="8 9" key="1">
    <citation type="submission" date="2016-06" db="EMBL/GenBank/DDBJ databases">
        <title>Evolution of pathogenesis and genome organization in the Tremellales.</title>
        <authorList>
            <person name="Cuomo C."/>
            <person name="Litvintseva A."/>
            <person name="Heitman J."/>
            <person name="Chen Y."/>
            <person name="Sun S."/>
            <person name="Springer D."/>
            <person name="Dromer F."/>
            <person name="Young S."/>
            <person name="Zeng Q."/>
            <person name="Chapman S."/>
            <person name="Gujja S."/>
            <person name="Saif S."/>
            <person name="Birren B."/>
        </authorList>
    </citation>
    <scope>NUCLEOTIDE SEQUENCE [LARGE SCALE GENOMIC DNA]</scope>
    <source>
        <strain evidence="8 9">ATCC 28783</strain>
    </source>
</reference>
<dbReference type="GO" id="GO:0008506">
    <property type="term" value="F:sucrose:proton symporter activity"/>
    <property type="evidence" value="ECO:0007669"/>
    <property type="project" value="TreeGrafter"/>
</dbReference>
<keyword evidence="4 7" id="KW-1133">Transmembrane helix</keyword>
<feature type="transmembrane region" description="Helical" evidence="7">
    <location>
        <begin position="34"/>
        <end position="53"/>
    </location>
</feature>
<feature type="transmembrane region" description="Helical" evidence="7">
    <location>
        <begin position="268"/>
        <end position="293"/>
    </location>
</feature>
<feature type="region of interest" description="Disordered" evidence="6">
    <location>
        <begin position="493"/>
        <end position="571"/>
    </location>
</feature>
<sequence>MTGGAFIPTADEFDDSGSHEVQWVGKPSIKGPRWAKVPFLTIGMLGIQCVWSIEMGYASPYLLELGLSKSWMSLVFMAGPLSGLVVQPLIGVLADRSKSRFGRRRPFMLAGITICAIAMMLLGWTREVSSFFGFGSWMAVTLAVFAIYLIDFSINAVMSTDRALVVDTLPNNRQDEGSAWAGRMFGFGSLAGFFVGNLDLPPVLPFLGKTQLQILSFITSAILLTCHSLTSWAVTERVLLRSRPNAKNGLFASLKAIWDNIFSLPPGIRMVCIIDLFASLGWFPILFFTTVWVSEIYKRSMPQGDLSDEVFEGRAVRSGARALFFQAIINILISVCLPPFVAESGIVLDDVAGYSPLNGGGNPDRPPNSASRKRMREIDDGSSFIQRSLDRGKNLIASLKDGSAWALPIPGLTLISIWWISQFIFAGCMAATLFVETVTGAYIIIGITGITWGVFQWAPFSLLGELILIDGQIDRDQPDVLFMRTSAESEAHLLRPHRTHSRSSPPLPVYSVDLSGPSTSASTSASSPHPESSPIHTRHHSRSSLTLNHQHHESSPTRKSTDTMPENGTTQNLTPLVIQTPQMEDHSSTVIVRHSSDTSSKSSFEGDGADPGNSSFSARSNSSERKGMADKAGVILGIHNVFLVMPQFLVTILSSAIFYLMEPDKSLPSHHPHANPVVNGTVAAVEAPTGVVELGERLMRREGVMQAGSSDAVGLIFRIGGVSAAVGAFLTWRLARRWARGKGI</sequence>
<evidence type="ECO:0008006" key="10">
    <source>
        <dbReference type="Google" id="ProtNLM"/>
    </source>
</evidence>
<dbReference type="OrthoDB" id="28755at2759"/>
<proteinExistence type="predicted"/>
<dbReference type="Pfam" id="PF13347">
    <property type="entry name" value="MFS_2"/>
    <property type="match status" value="1"/>
</dbReference>
<keyword evidence="3 7" id="KW-0812">Transmembrane</keyword>
<evidence type="ECO:0000256" key="1">
    <source>
        <dbReference type="ARBA" id="ARBA00004141"/>
    </source>
</evidence>
<feature type="compositionally biased region" description="Low complexity" evidence="6">
    <location>
        <begin position="515"/>
        <end position="534"/>
    </location>
</feature>
<name>A0A4Q1BWD8_TREME</name>
<evidence type="ECO:0000256" key="5">
    <source>
        <dbReference type="ARBA" id="ARBA00023136"/>
    </source>
</evidence>
<keyword evidence="5 7" id="KW-0472">Membrane</keyword>
<feature type="transmembrane region" description="Helical" evidence="7">
    <location>
        <begin position="131"/>
        <end position="150"/>
    </location>
</feature>
<evidence type="ECO:0000256" key="3">
    <source>
        <dbReference type="ARBA" id="ARBA00022692"/>
    </source>
</evidence>
<evidence type="ECO:0000313" key="8">
    <source>
        <dbReference type="EMBL" id="RXK42376.1"/>
    </source>
</evidence>
<feature type="region of interest" description="Disordered" evidence="6">
    <location>
        <begin position="585"/>
        <end position="624"/>
    </location>
</feature>
<dbReference type="AlphaFoldDB" id="A0A4Q1BWD8"/>
<dbReference type="EMBL" id="SDIL01000002">
    <property type="protein sequence ID" value="RXK42376.1"/>
    <property type="molecule type" value="Genomic_DNA"/>
</dbReference>
<feature type="compositionally biased region" description="Polar residues" evidence="6">
    <location>
        <begin position="562"/>
        <end position="571"/>
    </location>
</feature>
<accession>A0A4Q1BWD8</accession>
<evidence type="ECO:0000256" key="7">
    <source>
        <dbReference type="SAM" id="Phobius"/>
    </source>
</evidence>
<dbReference type="FunCoup" id="A0A4Q1BWD8">
    <property type="interactions" value="59"/>
</dbReference>
<gene>
    <name evidence="8" type="ORF">M231_00366</name>
</gene>
<dbReference type="InParanoid" id="A0A4Q1BWD8"/>
<dbReference type="SUPFAM" id="SSF103473">
    <property type="entry name" value="MFS general substrate transporter"/>
    <property type="match status" value="1"/>
</dbReference>
<dbReference type="Proteomes" id="UP000289152">
    <property type="component" value="Unassembled WGS sequence"/>
</dbReference>
<dbReference type="PANTHER" id="PTHR19432:SF91">
    <property type="entry name" value="GENERAL ALPHA-GLUCOSIDE PERMEASE"/>
    <property type="match status" value="1"/>
</dbReference>
<feature type="transmembrane region" description="Helical" evidence="7">
    <location>
        <begin position="634"/>
        <end position="661"/>
    </location>
</feature>
<dbReference type="GO" id="GO:0005886">
    <property type="term" value="C:plasma membrane"/>
    <property type="evidence" value="ECO:0007669"/>
    <property type="project" value="TreeGrafter"/>
</dbReference>
<protein>
    <recommendedName>
        <fullName evidence="10">Solute carrier family 45, member 1/2/4</fullName>
    </recommendedName>
</protein>
<evidence type="ECO:0000256" key="4">
    <source>
        <dbReference type="ARBA" id="ARBA00022989"/>
    </source>
</evidence>
<feature type="transmembrane region" description="Helical" evidence="7">
    <location>
        <begin position="412"/>
        <end position="435"/>
    </location>
</feature>
<evidence type="ECO:0000313" key="9">
    <source>
        <dbReference type="Proteomes" id="UP000289152"/>
    </source>
</evidence>
<feature type="transmembrane region" description="Helical" evidence="7">
    <location>
        <begin position="106"/>
        <end position="125"/>
    </location>
</feature>
<keyword evidence="9" id="KW-1185">Reference proteome</keyword>
<feature type="transmembrane region" description="Helical" evidence="7">
    <location>
        <begin position="73"/>
        <end position="94"/>
    </location>
</feature>
<keyword evidence="2" id="KW-0813">Transport</keyword>
<organism evidence="8 9">
    <name type="scientific">Tremella mesenterica</name>
    <name type="common">Jelly fungus</name>
    <dbReference type="NCBI Taxonomy" id="5217"/>
    <lineage>
        <taxon>Eukaryota</taxon>
        <taxon>Fungi</taxon>
        <taxon>Dikarya</taxon>
        <taxon>Basidiomycota</taxon>
        <taxon>Agaricomycotina</taxon>
        <taxon>Tremellomycetes</taxon>
        <taxon>Tremellales</taxon>
        <taxon>Tremellaceae</taxon>
        <taxon>Tremella</taxon>
    </lineage>
</organism>
<comment type="caution">
    <text evidence="8">The sequence shown here is derived from an EMBL/GenBank/DDBJ whole genome shotgun (WGS) entry which is preliminary data.</text>
</comment>
<feature type="transmembrane region" description="Helical" evidence="7">
    <location>
        <begin position="441"/>
        <end position="468"/>
    </location>
</feature>
<dbReference type="PANTHER" id="PTHR19432">
    <property type="entry name" value="SUGAR TRANSPORTER"/>
    <property type="match status" value="1"/>
</dbReference>
<evidence type="ECO:0000256" key="2">
    <source>
        <dbReference type="ARBA" id="ARBA00022448"/>
    </source>
</evidence>
<comment type="subcellular location">
    <subcellularLocation>
        <location evidence="1">Membrane</location>
        <topology evidence="1">Multi-pass membrane protein</topology>
    </subcellularLocation>
</comment>
<dbReference type="InterPro" id="IPR036259">
    <property type="entry name" value="MFS_trans_sf"/>
</dbReference>
<feature type="transmembrane region" description="Helical" evidence="7">
    <location>
        <begin position="214"/>
        <end position="234"/>
    </location>
</feature>
<feature type="compositionally biased region" description="Basic and acidic residues" evidence="6">
    <location>
        <begin position="550"/>
        <end position="561"/>
    </location>
</feature>
<evidence type="ECO:0000256" key="6">
    <source>
        <dbReference type="SAM" id="MobiDB-lite"/>
    </source>
</evidence>
<dbReference type="VEuPathDB" id="FungiDB:TREMEDRAFT_44698"/>
<dbReference type="Gene3D" id="1.20.1250.20">
    <property type="entry name" value="MFS general substrate transporter like domains"/>
    <property type="match status" value="1"/>
</dbReference>
<feature type="transmembrane region" description="Helical" evidence="7">
    <location>
        <begin position="715"/>
        <end position="735"/>
    </location>
</feature>